<sequence length="75" mass="8458">MLMANPTSHFKKEREREREREREKWHGLTYNWCLPLCGEENSSIAAQRGSGGACVGVQEWGVPAGQAKKHNAAIY</sequence>
<evidence type="ECO:0000313" key="3">
    <source>
        <dbReference type="Proteomes" id="UP001178461"/>
    </source>
</evidence>
<organism evidence="2 3">
    <name type="scientific">Podarcis lilfordi</name>
    <name type="common">Lilford's wall lizard</name>
    <dbReference type="NCBI Taxonomy" id="74358"/>
    <lineage>
        <taxon>Eukaryota</taxon>
        <taxon>Metazoa</taxon>
        <taxon>Chordata</taxon>
        <taxon>Craniata</taxon>
        <taxon>Vertebrata</taxon>
        <taxon>Euteleostomi</taxon>
        <taxon>Lepidosauria</taxon>
        <taxon>Squamata</taxon>
        <taxon>Bifurcata</taxon>
        <taxon>Unidentata</taxon>
        <taxon>Episquamata</taxon>
        <taxon>Laterata</taxon>
        <taxon>Lacertibaenia</taxon>
        <taxon>Lacertidae</taxon>
        <taxon>Podarcis</taxon>
    </lineage>
</organism>
<keyword evidence="3" id="KW-1185">Reference proteome</keyword>
<accession>A0AA35JXT9</accession>
<dbReference type="Proteomes" id="UP001178461">
    <property type="component" value="Chromosome 2"/>
</dbReference>
<name>A0AA35JXT9_9SAUR</name>
<protein>
    <submittedName>
        <fullName evidence="2">Uncharacterized protein</fullName>
    </submittedName>
</protein>
<proteinExistence type="predicted"/>
<evidence type="ECO:0000256" key="1">
    <source>
        <dbReference type="SAM" id="MobiDB-lite"/>
    </source>
</evidence>
<dbReference type="AlphaFoldDB" id="A0AA35JXT9"/>
<reference evidence="2" key="1">
    <citation type="submission" date="2022-12" db="EMBL/GenBank/DDBJ databases">
        <authorList>
            <person name="Alioto T."/>
            <person name="Alioto T."/>
            <person name="Gomez Garrido J."/>
        </authorList>
    </citation>
    <scope>NUCLEOTIDE SEQUENCE</scope>
</reference>
<feature type="compositionally biased region" description="Basic and acidic residues" evidence="1">
    <location>
        <begin position="10"/>
        <end position="21"/>
    </location>
</feature>
<gene>
    <name evidence="2" type="ORF">PODLI_1B016682</name>
</gene>
<dbReference type="EMBL" id="OX395127">
    <property type="protein sequence ID" value="CAI5768137.1"/>
    <property type="molecule type" value="Genomic_DNA"/>
</dbReference>
<evidence type="ECO:0000313" key="2">
    <source>
        <dbReference type="EMBL" id="CAI5768137.1"/>
    </source>
</evidence>
<feature type="region of interest" description="Disordered" evidence="1">
    <location>
        <begin position="1"/>
        <end position="21"/>
    </location>
</feature>